<evidence type="ECO:0000313" key="3">
    <source>
        <dbReference type="EMBL" id="ANV98572.1"/>
    </source>
</evidence>
<dbReference type="KEGG" id="het:BBW65_05590"/>
<dbReference type="KEGG" id="het:BBW65_07085"/>
<accession>A0A1B1U798</accession>
<dbReference type="STRING" id="222136.BBW65_05590"/>
<dbReference type="InterPro" id="IPR009057">
    <property type="entry name" value="Homeodomain-like_sf"/>
</dbReference>
<dbReference type="OrthoDB" id="5325677at2"/>
<evidence type="ECO:0000313" key="4">
    <source>
        <dbReference type="Proteomes" id="UP000092884"/>
    </source>
</evidence>
<reference evidence="4" key="1">
    <citation type="submission" date="2016-07" db="EMBL/GenBank/DDBJ databases">
        <authorList>
            <person name="Florea S."/>
            <person name="Webb J.S."/>
            <person name="Jaromczyk J."/>
            <person name="Schardl C.L."/>
        </authorList>
    </citation>
    <scope>NUCLEOTIDE SEQUENCE [LARGE SCALE GENOMIC DNA]</scope>
    <source>
        <strain evidence="4">MIT 01-6242</strain>
    </source>
</reference>
<protein>
    <recommendedName>
        <fullName evidence="1">Mor transcription activator domain-containing protein</fullName>
    </recommendedName>
</protein>
<dbReference type="SUPFAM" id="SSF46689">
    <property type="entry name" value="Homeodomain-like"/>
    <property type="match status" value="1"/>
</dbReference>
<dbReference type="EMBL" id="CP016503">
    <property type="protein sequence ID" value="ANV98302.1"/>
    <property type="molecule type" value="Genomic_DNA"/>
</dbReference>
<evidence type="ECO:0000259" key="1">
    <source>
        <dbReference type="Pfam" id="PF08765"/>
    </source>
</evidence>
<dbReference type="EMBL" id="CP016503">
    <property type="protein sequence ID" value="ANV98572.1"/>
    <property type="molecule type" value="Genomic_DNA"/>
</dbReference>
<dbReference type="Proteomes" id="UP000092884">
    <property type="component" value="Chromosome"/>
</dbReference>
<dbReference type="RefSeq" id="WP_066340857.1">
    <property type="nucleotide sequence ID" value="NZ_CP016503.1"/>
</dbReference>
<reference evidence="3" key="2">
    <citation type="submission" date="2016-07" db="EMBL/GenBank/DDBJ databases">
        <authorList>
            <person name="Mannion A."/>
            <person name="Shen Z."/>
            <person name="Fox J.G."/>
        </authorList>
    </citation>
    <scope>NUCLEOTIDE SEQUENCE</scope>
    <source>
        <strain evidence="3">MIT 01-6242</strain>
    </source>
</reference>
<proteinExistence type="predicted"/>
<dbReference type="Gene3D" id="1.10.10.60">
    <property type="entry name" value="Homeodomain-like"/>
    <property type="match status" value="1"/>
</dbReference>
<keyword evidence="4" id="KW-1185">Reference proteome</keyword>
<sequence>MRGVLKEICESYKEGMSWEKICKKYGGVNIYVPKVIPSVREQILEEYNGYNKVFLAHKYNLSVRSVEKIVREWNRNSLS</sequence>
<gene>
    <name evidence="2" type="ORF">BBW65_05590</name>
    <name evidence="3" type="ORF">BBW65_07085</name>
</gene>
<name>A0A1B1U798_9HELI</name>
<dbReference type="InterPro" id="IPR014875">
    <property type="entry name" value="Mor_transcription_activator"/>
</dbReference>
<dbReference type="Pfam" id="PF08765">
    <property type="entry name" value="Mor"/>
    <property type="match status" value="1"/>
</dbReference>
<feature type="domain" description="Mor transcription activator" evidence="1">
    <location>
        <begin position="19"/>
        <end position="76"/>
    </location>
</feature>
<evidence type="ECO:0000313" key="2">
    <source>
        <dbReference type="EMBL" id="ANV98302.1"/>
    </source>
</evidence>
<dbReference type="AlphaFoldDB" id="A0A1B1U798"/>
<organism evidence="3 4">
    <name type="scientific">Helicobacter enhydrae</name>
    <dbReference type="NCBI Taxonomy" id="222136"/>
    <lineage>
        <taxon>Bacteria</taxon>
        <taxon>Pseudomonadati</taxon>
        <taxon>Campylobacterota</taxon>
        <taxon>Epsilonproteobacteria</taxon>
        <taxon>Campylobacterales</taxon>
        <taxon>Helicobacteraceae</taxon>
        <taxon>Helicobacter</taxon>
    </lineage>
</organism>